<dbReference type="Proteomes" id="UP000198729">
    <property type="component" value="Unassembled WGS sequence"/>
</dbReference>
<dbReference type="AlphaFoldDB" id="A0A1G5SH54"/>
<dbReference type="Gene3D" id="3.40.190.10">
    <property type="entry name" value="Periplasmic binding protein-like II"/>
    <property type="match status" value="1"/>
</dbReference>
<dbReference type="RefSeq" id="WP_245654727.1">
    <property type="nucleotide sequence ID" value="NZ_FMWO01000048.1"/>
</dbReference>
<accession>A0A1G5SH54</accession>
<dbReference type="STRING" id="51642.NSMM_400197"/>
<proteinExistence type="predicted"/>
<evidence type="ECO:0000313" key="3">
    <source>
        <dbReference type="Proteomes" id="UP000198729"/>
    </source>
</evidence>
<evidence type="ECO:0000313" key="2">
    <source>
        <dbReference type="EMBL" id="SCZ85719.1"/>
    </source>
</evidence>
<sequence>MTGNHLSSSLKCILLASLIFFCNVAVAGEAVKTVRPITHPGVGVDHLSCNLLRSIFGMRLRIWQDGSPIRVFVLPDNAPIHNVFSKQQLNIFPYQLRATWDRLTFTGTGQAPITVQSEDEMYALVASTPGAIGYLSEARIDEHVKVIHVD</sequence>
<name>A0A1G5SH54_9PROT</name>
<keyword evidence="1" id="KW-0732">Signal</keyword>
<keyword evidence="3" id="KW-1185">Reference proteome</keyword>
<dbReference type="SUPFAM" id="SSF53850">
    <property type="entry name" value="Periplasmic binding protein-like II"/>
    <property type="match status" value="1"/>
</dbReference>
<reference evidence="2 3" key="1">
    <citation type="submission" date="2016-10" db="EMBL/GenBank/DDBJ databases">
        <authorList>
            <person name="de Groot N.N."/>
        </authorList>
    </citation>
    <scope>NUCLEOTIDE SEQUENCE [LARGE SCALE GENOMIC DNA]</scope>
    <source>
        <strain evidence="2">1</strain>
    </source>
</reference>
<gene>
    <name evidence="2" type="ORF">NSMM_400197</name>
</gene>
<feature type="signal peptide" evidence="1">
    <location>
        <begin position="1"/>
        <end position="27"/>
    </location>
</feature>
<dbReference type="EMBL" id="FMWO01000048">
    <property type="protein sequence ID" value="SCZ85719.1"/>
    <property type="molecule type" value="Genomic_DNA"/>
</dbReference>
<evidence type="ECO:0008006" key="4">
    <source>
        <dbReference type="Google" id="ProtNLM"/>
    </source>
</evidence>
<evidence type="ECO:0000256" key="1">
    <source>
        <dbReference type="SAM" id="SignalP"/>
    </source>
</evidence>
<feature type="chain" id="PRO_5011631614" description="PBP domain-containing protein" evidence="1">
    <location>
        <begin position="28"/>
        <end position="150"/>
    </location>
</feature>
<organism evidence="2 3">
    <name type="scientific">Nitrosomonas mobilis</name>
    <dbReference type="NCBI Taxonomy" id="51642"/>
    <lineage>
        <taxon>Bacteria</taxon>
        <taxon>Pseudomonadati</taxon>
        <taxon>Pseudomonadota</taxon>
        <taxon>Betaproteobacteria</taxon>
        <taxon>Nitrosomonadales</taxon>
        <taxon>Nitrosomonadaceae</taxon>
        <taxon>Nitrosomonas</taxon>
    </lineage>
</organism>
<protein>
    <recommendedName>
        <fullName evidence="4">PBP domain-containing protein</fullName>
    </recommendedName>
</protein>